<evidence type="ECO:0000313" key="4">
    <source>
        <dbReference type="Proteomes" id="UP001146120"/>
    </source>
</evidence>
<feature type="compositionally biased region" description="Acidic residues" evidence="1">
    <location>
        <begin position="83"/>
        <end position="103"/>
    </location>
</feature>
<reference evidence="3" key="1">
    <citation type="submission" date="2022-11" db="EMBL/GenBank/DDBJ databases">
        <authorList>
            <person name="Morgan W.R."/>
            <person name="Tartar A."/>
        </authorList>
    </citation>
    <scope>NUCLEOTIDE SEQUENCE</scope>
    <source>
        <strain evidence="3">ARSEF 373</strain>
    </source>
</reference>
<dbReference type="PANTHER" id="PTHR46599:SF3">
    <property type="entry name" value="PIGGYBAC TRANSPOSABLE ELEMENT-DERIVED PROTEIN 4"/>
    <property type="match status" value="1"/>
</dbReference>
<gene>
    <name evidence="3" type="ORF">N0F65_006192</name>
</gene>
<dbReference type="Pfam" id="PF13843">
    <property type="entry name" value="DDE_Tnp_1_7"/>
    <property type="match status" value="1"/>
</dbReference>
<keyword evidence="4" id="KW-1185">Reference proteome</keyword>
<evidence type="ECO:0000259" key="2">
    <source>
        <dbReference type="Pfam" id="PF13843"/>
    </source>
</evidence>
<dbReference type="EMBL" id="DAKRPA010000033">
    <property type="protein sequence ID" value="DBA02317.1"/>
    <property type="molecule type" value="Genomic_DNA"/>
</dbReference>
<dbReference type="PANTHER" id="PTHR46599">
    <property type="entry name" value="PIGGYBAC TRANSPOSABLE ELEMENT-DERIVED PROTEIN 4"/>
    <property type="match status" value="1"/>
</dbReference>
<proteinExistence type="predicted"/>
<reference evidence="3" key="2">
    <citation type="journal article" date="2023" name="Microbiol Resour">
        <title>Decontamination and Annotation of the Draft Genome Sequence of the Oomycete Lagenidium giganteum ARSEF 373.</title>
        <authorList>
            <person name="Morgan W.R."/>
            <person name="Tartar A."/>
        </authorList>
    </citation>
    <scope>NUCLEOTIDE SEQUENCE</scope>
    <source>
        <strain evidence="3">ARSEF 373</strain>
    </source>
</reference>
<accession>A0AAV2Z6J2</accession>
<dbReference type="InterPro" id="IPR029526">
    <property type="entry name" value="PGBD"/>
</dbReference>
<feature type="region of interest" description="Disordered" evidence="1">
    <location>
        <begin position="77"/>
        <end position="103"/>
    </location>
</feature>
<evidence type="ECO:0000313" key="3">
    <source>
        <dbReference type="EMBL" id="DBA02317.1"/>
    </source>
</evidence>
<protein>
    <recommendedName>
        <fullName evidence="2">PiggyBac transposable element-derived protein domain-containing protein</fullName>
    </recommendedName>
</protein>
<sequence>MVAEQLQVADRVVGKSKKLQGKQGEVIAVYKEKRQRTYDIRWDCGAIERVAARAISRPASVLPTPVNANADSISLDATRFDDDYGDNNADEGESYESSSSEDSEAVNLSIGNDISSILDENEGIDCHGRKWYPCIEVLVDNGAHERYRRAGLRWPTDLQLGSKDPIKYFYLTYPMETLSSTVTFTNAVLLQKHKLAMTQGEFLRWLGIRIAMAYDPCKGGIKAYWKTADDEDGVGRARDFGSRFHMSRHRFEHILYALTFVDSTIASRDHCG</sequence>
<comment type="caution">
    <text evidence="3">The sequence shown here is derived from an EMBL/GenBank/DDBJ whole genome shotgun (WGS) entry which is preliminary data.</text>
</comment>
<organism evidence="3 4">
    <name type="scientific">Lagenidium giganteum</name>
    <dbReference type="NCBI Taxonomy" id="4803"/>
    <lineage>
        <taxon>Eukaryota</taxon>
        <taxon>Sar</taxon>
        <taxon>Stramenopiles</taxon>
        <taxon>Oomycota</taxon>
        <taxon>Peronosporomycetes</taxon>
        <taxon>Pythiales</taxon>
        <taxon>Pythiaceae</taxon>
    </lineage>
</organism>
<feature type="domain" description="PiggyBac transposable element-derived protein" evidence="2">
    <location>
        <begin position="164"/>
        <end position="264"/>
    </location>
</feature>
<dbReference type="AlphaFoldDB" id="A0AAV2Z6J2"/>
<evidence type="ECO:0000256" key="1">
    <source>
        <dbReference type="SAM" id="MobiDB-lite"/>
    </source>
</evidence>
<name>A0AAV2Z6J2_9STRA</name>
<dbReference type="Proteomes" id="UP001146120">
    <property type="component" value="Unassembled WGS sequence"/>
</dbReference>